<dbReference type="AlphaFoldDB" id="A0A1C7M232"/>
<feature type="compositionally biased region" description="Low complexity" evidence="1">
    <location>
        <begin position="1"/>
        <end position="14"/>
    </location>
</feature>
<comment type="caution">
    <text evidence="2">The sequence shown here is derived from an EMBL/GenBank/DDBJ whole genome shotgun (WGS) entry which is preliminary data.</text>
</comment>
<feature type="compositionally biased region" description="Low complexity" evidence="1">
    <location>
        <begin position="52"/>
        <end position="65"/>
    </location>
</feature>
<evidence type="ECO:0000313" key="2">
    <source>
        <dbReference type="EMBL" id="OBZ70419.1"/>
    </source>
</evidence>
<dbReference type="OrthoDB" id="2980827at2759"/>
<proteinExistence type="predicted"/>
<dbReference type="EMBL" id="LUGG01000014">
    <property type="protein sequence ID" value="OBZ70419.1"/>
    <property type="molecule type" value="Genomic_DNA"/>
</dbReference>
<evidence type="ECO:0000256" key="1">
    <source>
        <dbReference type="SAM" id="MobiDB-lite"/>
    </source>
</evidence>
<accession>A0A1C7M232</accession>
<protein>
    <submittedName>
        <fullName evidence="2">Uncharacterized protein</fullName>
    </submittedName>
</protein>
<keyword evidence="3" id="KW-1185">Reference proteome</keyword>
<evidence type="ECO:0000313" key="3">
    <source>
        <dbReference type="Proteomes" id="UP000092993"/>
    </source>
</evidence>
<dbReference type="Proteomes" id="UP000092993">
    <property type="component" value="Unassembled WGS sequence"/>
</dbReference>
<organism evidence="2 3">
    <name type="scientific">Grifola frondosa</name>
    <name type="common">Maitake</name>
    <name type="synonym">Polyporus frondosus</name>
    <dbReference type="NCBI Taxonomy" id="5627"/>
    <lineage>
        <taxon>Eukaryota</taxon>
        <taxon>Fungi</taxon>
        <taxon>Dikarya</taxon>
        <taxon>Basidiomycota</taxon>
        <taxon>Agaricomycotina</taxon>
        <taxon>Agaricomycetes</taxon>
        <taxon>Polyporales</taxon>
        <taxon>Grifolaceae</taxon>
        <taxon>Grifola</taxon>
    </lineage>
</organism>
<sequence>MLPLHPRSRLCSSPRPLPVPPRRTSTLIRPLPRPPVPARAQSTPEPPSRPQEPLSPSRCSSESASSSKALLRLDIPATCPNEIHLKTPVTPLSPISFSFPGPKPLRKKREHTLERHMKQLGFVEAPPPLLSSKSFVKSHPPDRDVVLLVNYEVDQANVPFRSTSRCGNGDEFEVQVLQADEPVRIQRFSRKWSAEVAVKPIVFVRVL</sequence>
<name>A0A1C7M232_GRIFR</name>
<reference evidence="2 3" key="1">
    <citation type="submission" date="2016-03" db="EMBL/GenBank/DDBJ databases">
        <title>Whole genome sequencing of Grifola frondosa 9006-11.</title>
        <authorList>
            <person name="Min B."/>
            <person name="Park H."/>
            <person name="Kim J.-G."/>
            <person name="Cho H."/>
            <person name="Oh Y.-L."/>
            <person name="Kong W.-S."/>
            <person name="Choi I.-G."/>
        </authorList>
    </citation>
    <scope>NUCLEOTIDE SEQUENCE [LARGE SCALE GENOMIC DNA]</scope>
    <source>
        <strain evidence="2 3">9006-11</strain>
    </source>
</reference>
<gene>
    <name evidence="2" type="ORF">A0H81_09577</name>
</gene>
<feature type="region of interest" description="Disordered" evidence="1">
    <location>
        <begin position="1"/>
        <end position="65"/>
    </location>
</feature>